<reference evidence="2 3" key="1">
    <citation type="journal article" date="2019" name="J. Hered.">
        <title>An Improved Genome Assembly for Drosophila navojoa, the Basal Species in the mojavensis Cluster.</title>
        <authorList>
            <person name="Vanderlinde T."/>
            <person name="Dupim E.G."/>
            <person name="Nazario-Yepiz N.O."/>
            <person name="Carvalho A.B."/>
        </authorList>
    </citation>
    <scope>NUCLEOTIDE SEQUENCE [LARGE SCALE GENOMIC DNA]</scope>
    <source>
        <strain evidence="2">Navoj_Jal97</strain>
        <tissue evidence="2">Whole organism</tissue>
    </source>
</reference>
<feature type="compositionally biased region" description="Polar residues" evidence="1">
    <location>
        <begin position="200"/>
        <end position="212"/>
    </location>
</feature>
<name>A0A484AWU4_DRONA</name>
<dbReference type="Proteomes" id="UP000295192">
    <property type="component" value="Unassembled WGS sequence"/>
</dbReference>
<protein>
    <submittedName>
        <fullName evidence="2">Uncharacterized protein</fullName>
    </submittedName>
</protein>
<evidence type="ECO:0000256" key="1">
    <source>
        <dbReference type="SAM" id="MobiDB-lite"/>
    </source>
</evidence>
<accession>A0A484AWU4</accession>
<gene>
    <name evidence="2" type="ORF">AWZ03_012626</name>
</gene>
<keyword evidence="3" id="KW-1185">Reference proteome</keyword>
<organism evidence="2 3">
    <name type="scientific">Drosophila navojoa</name>
    <name type="common">Fruit fly</name>
    <dbReference type="NCBI Taxonomy" id="7232"/>
    <lineage>
        <taxon>Eukaryota</taxon>
        <taxon>Metazoa</taxon>
        <taxon>Ecdysozoa</taxon>
        <taxon>Arthropoda</taxon>
        <taxon>Hexapoda</taxon>
        <taxon>Insecta</taxon>
        <taxon>Pterygota</taxon>
        <taxon>Neoptera</taxon>
        <taxon>Endopterygota</taxon>
        <taxon>Diptera</taxon>
        <taxon>Brachycera</taxon>
        <taxon>Muscomorpha</taxon>
        <taxon>Ephydroidea</taxon>
        <taxon>Drosophilidae</taxon>
        <taxon>Drosophila</taxon>
    </lineage>
</organism>
<dbReference type="AlphaFoldDB" id="A0A484AWU4"/>
<feature type="region of interest" description="Disordered" evidence="1">
    <location>
        <begin position="169"/>
        <end position="402"/>
    </location>
</feature>
<sequence length="402" mass="44774">MWHENPDMVLTTADSHDSFKDNSSNEAGADPISPLDKFWALLEGKCKVDTSDPDENPFEKFWPYLETNCDMEVPKIKTVYKWDDKAIEAFHRFMDAGCKPASNYKYVRRTMIRATMNQIQQFFAALSFLDVNIERQTARDGLAGYQQSMDSKTTDFAGQESPFDLLRSRLNSGNDRPDVKPASNESATEQPKEQSKLFANASNDGKCSSVNQPKPEPCELAPKISKLSLNPKAWRMPLKSPKPPDRIQPSQPLTEVSLKKDQPSGVPIVNKSVAENELPVPQESLSQPMPKAEEDPLSPIAPMKTVKPYDMPTAGEDPLSSINPMKTVKPYDIPTAGEDPLSSINPMKTVKPYDMPTAGEDPLSPINPMETEKPNDMPTAEEDPLSSIDPIETVKPYDMPEL</sequence>
<proteinExistence type="predicted"/>
<evidence type="ECO:0000313" key="3">
    <source>
        <dbReference type="Proteomes" id="UP000295192"/>
    </source>
</evidence>
<dbReference type="EMBL" id="LSRL02000447">
    <property type="protein sequence ID" value="TDG40956.1"/>
    <property type="molecule type" value="Genomic_DNA"/>
</dbReference>
<evidence type="ECO:0000313" key="2">
    <source>
        <dbReference type="EMBL" id="TDG40956.1"/>
    </source>
</evidence>
<dbReference type="OMA" id="FEKFWPY"/>
<comment type="caution">
    <text evidence="2">The sequence shown here is derived from an EMBL/GenBank/DDBJ whole genome shotgun (WGS) entry which is preliminary data.</text>
</comment>